<dbReference type="AlphaFoldDB" id="W2MDS8"/>
<protein>
    <submittedName>
        <fullName evidence="1">Uncharacterized protein</fullName>
    </submittedName>
</protein>
<sequence>MDGNPSMGWFSAPSSYSIRTRQVVGHWTDYKVLPGVMDSLCAHYFGFHVSARIYLNKKAKADLP</sequence>
<dbReference type="EMBL" id="KI695971">
    <property type="protein sequence ID" value="ETM33659.1"/>
    <property type="molecule type" value="Genomic_DNA"/>
</dbReference>
<evidence type="ECO:0000313" key="1">
    <source>
        <dbReference type="EMBL" id="ETM33659.1"/>
    </source>
</evidence>
<accession>W2MDS8</accession>
<gene>
    <name evidence="1" type="ORF">L914_19129</name>
</gene>
<name>W2MDS8_PHYNI</name>
<organism evidence="1">
    <name type="scientific">Phytophthora nicotianae</name>
    <name type="common">Potato buckeye rot agent</name>
    <name type="synonym">Phytophthora parasitica</name>
    <dbReference type="NCBI Taxonomy" id="4792"/>
    <lineage>
        <taxon>Eukaryota</taxon>
        <taxon>Sar</taxon>
        <taxon>Stramenopiles</taxon>
        <taxon>Oomycota</taxon>
        <taxon>Peronosporomycetes</taxon>
        <taxon>Peronosporales</taxon>
        <taxon>Peronosporaceae</taxon>
        <taxon>Phytophthora</taxon>
    </lineage>
</organism>
<reference evidence="1" key="1">
    <citation type="submission" date="2013-11" db="EMBL/GenBank/DDBJ databases">
        <title>The Genome Sequence of Phytophthora parasitica IAC_01/95.</title>
        <authorList>
            <consortium name="The Broad Institute Genomics Platform"/>
            <person name="Russ C."/>
            <person name="Tyler B."/>
            <person name="Panabieres F."/>
            <person name="Shan W."/>
            <person name="Tripathy S."/>
            <person name="Grunwald N."/>
            <person name="Machado M."/>
            <person name="Johnson C.S."/>
            <person name="Arredondo F."/>
            <person name="Hong C."/>
            <person name="Coffey M."/>
            <person name="Young S.K."/>
            <person name="Zeng Q."/>
            <person name="Gargeya S."/>
            <person name="Fitzgerald M."/>
            <person name="Abouelleil A."/>
            <person name="Alvarado L."/>
            <person name="Chapman S.B."/>
            <person name="Gainer-Dewar J."/>
            <person name="Goldberg J."/>
            <person name="Griggs A."/>
            <person name="Gujja S."/>
            <person name="Hansen M."/>
            <person name="Howarth C."/>
            <person name="Imamovic A."/>
            <person name="Ireland A."/>
            <person name="Larimer J."/>
            <person name="McCowan C."/>
            <person name="Murphy C."/>
            <person name="Pearson M."/>
            <person name="Poon T.W."/>
            <person name="Priest M."/>
            <person name="Roberts A."/>
            <person name="Saif S."/>
            <person name="Shea T."/>
            <person name="Sykes S."/>
            <person name="Wortman J."/>
            <person name="Nusbaum C."/>
            <person name="Birren B."/>
        </authorList>
    </citation>
    <scope>NUCLEOTIDE SEQUENCE [LARGE SCALE GENOMIC DNA]</scope>
    <source>
        <strain evidence="1">IAC_01/95</strain>
    </source>
</reference>
<proteinExistence type="predicted"/>
<dbReference type="Proteomes" id="UP000054532">
    <property type="component" value="Unassembled WGS sequence"/>
</dbReference>